<evidence type="ECO:0000256" key="1">
    <source>
        <dbReference type="SAM" id="SignalP"/>
    </source>
</evidence>
<dbReference type="EMBL" id="WEGJ01000039">
    <property type="protein sequence ID" value="MQY15805.1"/>
    <property type="molecule type" value="Genomic_DNA"/>
</dbReference>
<name>A0A7K0CQP4_9ACTN</name>
<organism evidence="2 3">
    <name type="scientific">Streptomyces smaragdinus</name>
    <dbReference type="NCBI Taxonomy" id="2585196"/>
    <lineage>
        <taxon>Bacteria</taxon>
        <taxon>Bacillati</taxon>
        <taxon>Actinomycetota</taxon>
        <taxon>Actinomycetes</taxon>
        <taxon>Kitasatosporales</taxon>
        <taxon>Streptomycetaceae</taxon>
        <taxon>Streptomyces</taxon>
    </lineage>
</organism>
<gene>
    <name evidence="2" type="ORF">SRB5_59960</name>
</gene>
<dbReference type="RefSeq" id="WP_228390553.1">
    <property type="nucleotide sequence ID" value="NZ_WEGJ01000039.1"/>
</dbReference>
<dbReference type="AlphaFoldDB" id="A0A7K0CQP4"/>
<dbReference type="SUPFAM" id="SSF47090">
    <property type="entry name" value="PGBD-like"/>
    <property type="match status" value="1"/>
</dbReference>
<reference evidence="2 3" key="1">
    <citation type="submission" date="2019-10" db="EMBL/GenBank/DDBJ databases">
        <title>Streptomyces smaragdinus sp. nov. and Streptomyces fabii sp. nov., isolated from the gut of fungus growing-termite Macrotermes natalensis.</title>
        <authorList>
            <person name="Schwitalla J."/>
            <person name="Benndorf R."/>
            <person name="Martin K."/>
            <person name="De Beer W."/>
            <person name="Kaster A.-K."/>
            <person name="Vollmers J."/>
            <person name="Poulsen M."/>
            <person name="Beemelmanns C."/>
        </authorList>
    </citation>
    <scope>NUCLEOTIDE SEQUENCE [LARGE SCALE GENOMIC DNA]</scope>
    <source>
        <strain evidence="2 3">RB5</strain>
    </source>
</reference>
<feature type="signal peptide" evidence="1">
    <location>
        <begin position="1"/>
        <end position="32"/>
    </location>
</feature>
<accession>A0A7K0CQP4</accession>
<dbReference type="Gene3D" id="1.10.101.10">
    <property type="entry name" value="PGBD-like superfamily/PGBD"/>
    <property type="match status" value="1"/>
</dbReference>
<feature type="chain" id="PRO_5029910876" evidence="1">
    <location>
        <begin position="33"/>
        <end position="189"/>
    </location>
</feature>
<dbReference type="InterPro" id="IPR036366">
    <property type="entry name" value="PGBDSf"/>
</dbReference>
<proteinExistence type="predicted"/>
<evidence type="ECO:0000313" key="2">
    <source>
        <dbReference type="EMBL" id="MQY15805.1"/>
    </source>
</evidence>
<evidence type="ECO:0000313" key="3">
    <source>
        <dbReference type="Proteomes" id="UP000466345"/>
    </source>
</evidence>
<dbReference type="InterPro" id="IPR036365">
    <property type="entry name" value="PGBD-like_sf"/>
</dbReference>
<keyword evidence="1" id="KW-0732">Signal</keyword>
<protein>
    <submittedName>
        <fullName evidence="2">Uncharacterized protein</fullName>
    </submittedName>
</protein>
<dbReference type="Proteomes" id="UP000466345">
    <property type="component" value="Unassembled WGS sequence"/>
</dbReference>
<sequence>MTYRPARSRLTTAVLTAAVAGALAISASPASASTSSGYISGADTYTDDWGDEGNISQSSHASSNATCLWQQILWAEGAVEQDGSKFDKADIDGVFGPNTYRATMNLQDRWPLKSVDGIVGNATWGYAGGRLSFYDYATEYGGGLILTYTGAENYFYLVRAANGRYFFWEGSSTDSGAYKWASYTSRTCG</sequence>
<comment type="caution">
    <text evidence="2">The sequence shown here is derived from an EMBL/GenBank/DDBJ whole genome shotgun (WGS) entry which is preliminary data.</text>
</comment>
<keyword evidence="3" id="KW-1185">Reference proteome</keyword>